<name>A0A9R1XPA3_LACSA</name>
<feature type="compositionally biased region" description="Basic residues" evidence="1">
    <location>
        <begin position="16"/>
        <end position="26"/>
    </location>
</feature>
<evidence type="ECO:0000256" key="1">
    <source>
        <dbReference type="SAM" id="MobiDB-lite"/>
    </source>
</evidence>
<sequence length="469" mass="52232">MEGVPPDIEPDVIMSKKGKGAKSRNKLKSDSGDVPKVLIDPSKAKSVSNLVNKFESEVNLPGFKGLNEVSNPDNDRSGSKLSDSSSGEGIGAMLSDNKEPIEDGLIDFAKIGSESSSSHSVADFNGSYVFPISNSQSIKKEDGSISDLSSPVLEFEKDIVLFCSPGEKNSMMIFWNSLFVKEKEGFVHGLRFTKKKYNVENAQSDVVDDLIDNIKKFSSVSQRNDYLMNWKDLSQKKKEQVFHKLYTSKVRKQVEANFGKARIPLKPSSSLFHVAIDMKKTSDLEASDGLQKVCETVLNLIPEGVPVSNYNELVVVDLQKLCSMQSQVKEKKAKKKIEIDEMVSQQLEQVCNEILYHFPSKFSHIEIANEGEFKFKYDDADEKDFNAQMVIDGKEDISTNVRNSNGGLLITEGMLEQMKSRNLKSKEEKPIPIPSSVKVKNNAQVTYAEKVSGKKLNAANLISKIKKKY</sequence>
<proteinExistence type="predicted"/>
<reference evidence="2 3" key="1">
    <citation type="journal article" date="2017" name="Nat. Commun.">
        <title>Genome assembly with in vitro proximity ligation data and whole-genome triplication in lettuce.</title>
        <authorList>
            <person name="Reyes-Chin-Wo S."/>
            <person name="Wang Z."/>
            <person name="Yang X."/>
            <person name="Kozik A."/>
            <person name="Arikit S."/>
            <person name="Song C."/>
            <person name="Xia L."/>
            <person name="Froenicke L."/>
            <person name="Lavelle D.O."/>
            <person name="Truco M.J."/>
            <person name="Xia R."/>
            <person name="Zhu S."/>
            <person name="Xu C."/>
            <person name="Xu H."/>
            <person name="Xu X."/>
            <person name="Cox K."/>
            <person name="Korf I."/>
            <person name="Meyers B.C."/>
            <person name="Michelmore R.W."/>
        </authorList>
    </citation>
    <scope>NUCLEOTIDE SEQUENCE [LARGE SCALE GENOMIC DNA]</scope>
    <source>
        <strain evidence="3">cv. Salinas</strain>
        <tissue evidence="2">Seedlings</tissue>
    </source>
</reference>
<evidence type="ECO:0000313" key="2">
    <source>
        <dbReference type="EMBL" id="KAJ0220284.1"/>
    </source>
</evidence>
<gene>
    <name evidence="2" type="ORF">LSAT_V11C200050770</name>
</gene>
<feature type="region of interest" description="Disordered" evidence="1">
    <location>
        <begin position="62"/>
        <end position="96"/>
    </location>
</feature>
<organism evidence="2 3">
    <name type="scientific">Lactuca sativa</name>
    <name type="common">Garden lettuce</name>
    <dbReference type="NCBI Taxonomy" id="4236"/>
    <lineage>
        <taxon>Eukaryota</taxon>
        <taxon>Viridiplantae</taxon>
        <taxon>Streptophyta</taxon>
        <taxon>Embryophyta</taxon>
        <taxon>Tracheophyta</taxon>
        <taxon>Spermatophyta</taxon>
        <taxon>Magnoliopsida</taxon>
        <taxon>eudicotyledons</taxon>
        <taxon>Gunneridae</taxon>
        <taxon>Pentapetalae</taxon>
        <taxon>asterids</taxon>
        <taxon>campanulids</taxon>
        <taxon>Asterales</taxon>
        <taxon>Asteraceae</taxon>
        <taxon>Cichorioideae</taxon>
        <taxon>Cichorieae</taxon>
        <taxon>Lactucinae</taxon>
        <taxon>Lactuca</taxon>
    </lineage>
</organism>
<evidence type="ECO:0000313" key="3">
    <source>
        <dbReference type="Proteomes" id="UP000235145"/>
    </source>
</evidence>
<accession>A0A9R1XPA3</accession>
<dbReference type="AlphaFoldDB" id="A0A9R1XPA3"/>
<comment type="caution">
    <text evidence="2">The sequence shown here is derived from an EMBL/GenBank/DDBJ whole genome shotgun (WGS) entry which is preliminary data.</text>
</comment>
<keyword evidence="3" id="KW-1185">Reference proteome</keyword>
<feature type="region of interest" description="Disordered" evidence="1">
    <location>
        <begin position="1"/>
        <end position="38"/>
    </location>
</feature>
<dbReference type="EMBL" id="NBSK02000002">
    <property type="protein sequence ID" value="KAJ0220284.1"/>
    <property type="molecule type" value="Genomic_DNA"/>
</dbReference>
<protein>
    <submittedName>
        <fullName evidence="2">Uncharacterized protein</fullName>
    </submittedName>
</protein>
<dbReference type="Proteomes" id="UP000235145">
    <property type="component" value="Unassembled WGS sequence"/>
</dbReference>